<sequence>MGMLPDTAQVVRGGRNRPEDVARGVATHPGGVTGISVECSADRSIEQLAASIPHGQIGVTTVGEVRAAGGDVVRTAGRSVHHATLTGLSPEQASRLLTPTIPNPGRSGSRG</sequence>
<evidence type="ECO:0000313" key="3">
    <source>
        <dbReference type="Proteomes" id="UP000317835"/>
    </source>
</evidence>
<protein>
    <recommendedName>
        <fullName evidence="4">Flavoredoxin</fullName>
    </recommendedName>
</protein>
<dbReference type="AlphaFoldDB" id="A0A518H2L2"/>
<keyword evidence="3" id="KW-1185">Reference proteome</keyword>
<gene>
    <name evidence="2" type="ORF">ElP_29940</name>
</gene>
<organism evidence="2 3">
    <name type="scientific">Tautonia plasticadhaerens</name>
    <dbReference type="NCBI Taxonomy" id="2527974"/>
    <lineage>
        <taxon>Bacteria</taxon>
        <taxon>Pseudomonadati</taxon>
        <taxon>Planctomycetota</taxon>
        <taxon>Planctomycetia</taxon>
        <taxon>Isosphaerales</taxon>
        <taxon>Isosphaeraceae</taxon>
        <taxon>Tautonia</taxon>
    </lineage>
</organism>
<feature type="region of interest" description="Disordered" evidence="1">
    <location>
        <begin position="84"/>
        <end position="111"/>
    </location>
</feature>
<evidence type="ECO:0008006" key="4">
    <source>
        <dbReference type="Google" id="ProtNLM"/>
    </source>
</evidence>
<reference evidence="2 3" key="1">
    <citation type="submission" date="2019-02" db="EMBL/GenBank/DDBJ databases">
        <title>Deep-cultivation of Planctomycetes and their phenomic and genomic characterization uncovers novel biology.</title>
        <authorList>
            <person name="Wiegand S."/>
            <person name="Jogler M."/>
            <person name="Boedeker C."/>
            <person name="Pinto D."/>
            <person name="Vollmers J."/>
            <person name="Rivas-Marin E."/>
            <person name="Kohn T."/>
            <person name="Peeters S.H."/>
            <person name="Heuer A."/>
            <person name="Rast P."/>
            <person name="Oberbeckmann S."/>
            <person name="Bunk B."/>
            <person name="Jeske O."/>
            <person name="Meyerdierks A."/>
            <person name="Storesund J.E."/>
            <person name="Kallscheuer N."/>
            <person name="Luecker S."/>
            <person name="Lage O.M."/>
            <person name="Pohl T."/>
            <person name="Merkel B.J."/>
            <person name="Hornburger P."/>
            <person name="Mueller R.-W."/>
            <person name="Bruemmer F."/>
            <person name="Labrenz M."/>
            <person name="Spormann A.M."/>
            <person name="Op den Camp H."/>
            <person name="Overmann J."/>
            <person name="Amann R."/>
            <person name="Jetten M.S.M."/>
            <person name="Mascher T."/>
            <person name="Medema M.H."/>
            <person name="Devos D.P."/>
            <person name="Kaster A.-K."/>
            <person name="Ovreas L."/>
            <person name="Rohde M."/>
            <person name="Galperin M.Y."/>
            <person name="Jogler C."/>
        </authorList>
    </citation>
    <scope>NUCLEOTIDE SEQUENCE [LARGE SCALE GENOMIC DNA]</scope>
    <source>
        <strain evidence="2 3">ElP</strain>
    </source>
</reference>
<dbReference type="EMBL" id="CP036426">
    <property type="protein sequence ID" value="QDV35092.1"/>
    <property type="molecule type" value="Genomic_DNA"/>
</dbReference>
<dbReference type="Proteomes" id="UP000317835">
    <property type="component" value="Chromosome"/>
</dbReference>
<dbReference type="OrthoDB" id="515361at2"/>
<name>A0A518H2L2_9BACT</name>
<dbReference type="KEGG" id="tpla:ElP_29940"/>
<feature type="compositionally biased region" description="Polar residues" evidence="1">
    <location>
        <begin position="86"/>
        <end position="97"/>
    </location>
</feature>
<proteinExistence type="predicted"/>
<feature type="region of interest" description="Disordered" evidence="1">
    <location>
        <begin position="1"/>
        <end position="27"/>
    </location>
</feature>
<evidence type="ECO:0000256" key="1">
    <source>
        <dbReference type="SAM" id="MobiDB-lite"/>
    </source>
</evidence>
<accession>A0A518H2L2</accession>
<evidence type="ECO:0000313" key="2">
    <source>
        <dbReference type="EMBL" id="QDV35092.1"/>
    </source>
</evidence>